<evidence type="ECO:0000256" key="1">
    <source>
        <dbReference type="ARBA" id="ARBA00022441"/>
    </source>
</evidence>
<evidence type="ECO:0000256" key="2">
    <source>
        <dbReference type="ARBA" id="ARBA00022737"/>
    </source>
</evidence>
<accession>A0A443SQ33</accession>
<evidence type="ECO:0000313" key="4">
    <source>
        <dbReference type="EMBL" id="RWS29629.1"/>
    </source>
</evidence>
<dbReference type="PANTHER" id="PTHR46376:SF1">
    <property type="entry name" value="LEUCINE-ZIPPER-LIKE TRANSCRIPTIONAL REGULATOR 1"/>
    <property type="match status" value="1"/>
</dbReference>
<feature type="compositionally biased region" description="Polar residues" evidence="3">
    <location>
        <begin position="357"/>
        <end position="374"/>
    </location>
</feature>
<feature type="region of interest" description="Disordered" evidence="3">
    <location>
        <begin position="453"/>
        <end position="506"/>
    </location>
</feature>
<feature type="region of interest" description="Disordered" evidence="3">
    <location>
        <begin position="264"/>
        <end position="290"/>
    </location>
</feature>
<dbReference type="AlphaFoldDB" id="A0A443SQ33"/>
<dbReference type="OrthoDB" id="432528at2759"/>
<name>A0A443SQ33_9ACAR</name>
<proteinExistence type="predicted"/>
<dbReference type="SUPFAM" id="SSF117281">
    <property type="entry name" value="Kelch motif"/>
    <property type="match status" value="1"/>
</dbReference>
<keyword evidence="2" id="KW-0677">Repeat</keyword>
<gene>
    <name evidence="4" type="ORF">B4U80_08685</name>
</gene>
<feature type="compositionally biased region" description="Polar residues" evidence="3">
    <location>
        <begin position="276"/>
        <end position="286"/>
    </location>
</feature>
<feature type="region of interest" description="Disordered" evidence="3">
    <location>
        <begin position="529"/>
        <end position="559"/>
    </location>
</feature>
<keyword evidence="1" id="KW-0880">Kelch repeat</keyword>
<feature type="region of interest" description="Disordered" evidence="3">
    <location>
        <begin position="728"/>
        <end position="747"/>
    </location>
</feature>
<evidence type="ECO:0000256" key="3">
    <source>
        <dbReference type="SAM" id="MobiDB-lite"/>
    </source>
</evidence>
<keyword evidence="5" id="KW-1185">Reference proteome</keyword>
<organism evidence="4 5">
    <name type="scientific">Leptotrombidium deliense</name>
    <dbReference type="NCBI Taxonomy" id="299467"/>
    <lineage>
        <taxon>Eukaryota</taxon>
        <taxon>Metazoa</taxon>
        <taxon>Ecdysozoa</taxon>
        <taxon>Arthropoda</taxon>
        <taxon>Chelicerata</taxon>
        <taxon>Arachnida</taxon>
        <taxon>Acari</taxon>
        <taxon>Acariformes</taxon>
        <taxon>Trombidiformes</taxon>
        <taxon>Prostigmata</taxon>
        <taxon>Anystina</taxon>
        <taxon>Parasitengona</taxon>
        <taxon>Trombiculoidea</taxon>
        <taxon>Trombiculidae</taxon>
        <taxon>Leptotrombidium</taxon>
    </lineage>
</organism>
<dbReference type="InterPro" id="IPR015915">
    <property type="entry name" value="Kelch-typ_b-propeller"/>
</dbReference>
<protein>
    <submittedName>
        <fullName evidence="4">Uncharacterized protein</fullName>
    </submittedName>
</protein>
<evidence type="ECO:0000313" key="5">
    <source>
        <dbReference type="Proteomes" id="UP000288716"/>
    </source>
</evidence>
<dbReference type="Pfam" id="PF24681">
    <property type="entry name" value="Kelch_KLHDC2_KLHL20_DRC7"/>
    <property type="match status" value="1"/>
</dbReference>
<dbReference type="STRING" id="299467.A0A443SQ33"/>
<dbReference type="GO" id="GO:0005794">
    <property type="term" value="C:Golgi apparatus"/>
    <property type="evidence" value="ECO:0007669"/>
    <property type="project" value="TreeGrafter"/>
</dbReference>
<dbReference type="VEuPathDB" id="VectorBase:LDEU002410"/>
<dbReference type="PANTHER" id="PTHR46376">
    <property type="entry name" value="LEUCINE-ZIPPER-LIKE TRANSCRIPTIONAL REGULATOR 1"/>
    <property type="match status" value="1"/>
</dbReference>
<feature type="region of interest" description="Disordered" evidence="3">
    <location>
        <begin position="347"/>
        <end position="382"/>
    </location>
</feature>
<dbReference type="EMBL" id="NCKV01000828">
    <property type="protein sequence ID" value="RWS29629.1"/>
    <property type="molecule type" value="Genomic_DNA"/>
</dbReference>
<dbReference type="InterPro" id="IPR051568">
    <property type="entry name" value="LZTR1/Attractin"/>
</dbReference>
<feature type="compositionally biased region" description="Low complexity" evidence="3">
    <location>
        <begin position="532"/>
        <end position="559"/>
    </location>
</feature>
<comment type="caution">
    <text evidence="4">The sequence shown here is derived from an EMBL/GenBank/DDBJ whole genome shotgun (WGS) entry which is preliminary data.</text>
</comment>
<feature type="compositionally biased region" description="Basic and acidic residues" evidence="3">
    <location>
        <begin position="728"/>
        <end position="746"/>
    </location>
</feature>
<reference evidence="4 5" key="1">
    <citation type="journal article" date="2018" name="Gigascience">
        <title>Genomes of trombidid mites reveal novel predicted allergens and laterally-transferred genes associated with secondary metabolism.</title>
        <authorList>
            <person name="Dong X."/>
            <person name="Chaisiri K."/>
            <person name="Xia D."/>
            <person name="Armstrong S.D."/>
            <person name="Fang Y."/>
            <person name="Donnelly M.J."/>
            <person name="Kadowaki T."/>
            <person name="McGarry J.W."/>
            <person name="Darby A.C."/>
            <person name="Makepeace B.L."/>
        </authorList>
    </citation>
    <scope>NUCLEOTIDE SEQUENCE [LARGE SCALE GENOMIC DNA]</scope>
    <source>
        <strain evidence="4">UoL-UT</strain>
    </source>
</reference>
<dbReference type="Proteomes" id="UP000288716">
    <property type="component" value="Unassembled WGS sequence"/>
</dbReference>
<dbReference type="Gene3D" id="2.120.10.80">
    <property type="entry name" value="Kelch-type beta propeller"/>
    <property type="match status" value="2"/>
</dbReference>
<sequence>MCSTRDGFIYLLGGRSEESQWEEIKTKGHQPTNLQEHTMIEWNNKLYVFGGEVGVSSNGDTPLWILDIATNCWRKPMSSPMSLHPGSSGMQPSGRRGHSAVLYGDAMHVYGGYQDLKGASSELWTFDLSFEEWHLMSCSGRMNEQPSPRHSHSAVVHNNCLWIYGGMTDLQEKSDFWKWDFGTRQWTKIKTKFNPGGLHSHTAIKAFGSMFVFGGERGGTLLHELWRFNFATETWEKLQTQGMVPNPRCRHTAVANPSLEISMWDNDESDRRVRSAGSQSSTNSQKHNSKAVMLVPSKSISMCFGQQTDSPFHESTSKTLKHFKFRVHPMSLNNMCSRGIDPLSDVEDGENEDVNGNAKSATHNLNHSSSQGNVRKSLKEKITHSRLVRSISTSSYSILHNQNSSGTEALKDELEKLVEESTPQMTRPNALKSVNPNINIAAKSVSYRRMRNKIQKSQSSDAVLESESESNTPQQIRKPRPKSEVIQALQPQPSTEETGDEWDPSQIKRRTFHESMSYYSLCFPSPPLDGKSTNSSSVSVGGSPSTPNENTINNNNINSNLNNPLSGHRFSSIYDGHFVSTLNDFEEEEDDYDETVTESSRRQATQLIEFDDNFNGIITSPTDVRPKSSAYTSLVTLNTPGIESRGISHSASHSSGYHSFVDESMYDQKDIAIFQPSVTMRRNRPSREFGTNIELKQLNARLRDNNINQNVVAENGVQLRLQKENRTRSLDRSAVRNSRKQTEKPKQQIPIIEEIVVPNSPATRKWAHSPAKSRLNQHNWRLCMFVFGGREQGVSPVYKQPISVWKLYI</sequence>